<dbReference type="GO" id="GO:0040029">
    <property type="term" value="P:epigenetic regulation of gene expression"/>
    <property type="evidence" value="ECO:0007669"/>
    <property type="project" value="TreeGrafter"/>
</dbReference>
<evidence type="ECO:0000256" key="1">
    <source>
        <dbReference type="ARBA" id="ARBA00005947"/>
    </source>
</evidence>
<dbReference type="PANTHER" id="PTHR10625:SF19">
    <property type="entry name" value="HISTONE DEACETYLASE 12"/>
    <property type="match status" value="1"/>
</dbReference>
<dbReference type="PANTHER" id="PTHR10625">
    <property type="entry name" value="HISTONE DEACETYLASE HDAC1-RELATED"/>
    <property type="match status" value="1"/>
</dbReference>
<dbReference type="InterPro" id="IPR023696">
    <property type="entry name" value="Ureohydrolase_dom_sf"/>
</dbReference>
<dbReference type="EMBL" id="VLLN01000019">
    <property type="protein sequence ID" value="TWJ17797.1"/>
    <property type="molecule type" value="Genomic_DNA"/>
</dbReference>
<proteinExistence type="inferred from homology"/>
<sequence length="294" mass="32441">MRVFYDNRQSVPGQVSFSPSAGKPAQVLESWRKLGIPFCEQSFAPLTADDIALAHAREYVDGVLSCTQINGYENRSPEIAAALPWVAGSMVAAARHSFITKEVSFSPTSGAHHACYASGGDFCTFNFLVIAAIMVHRAGAGRIGILDLDYHYGNGTDDIIERLDLRYVRHYSFGGDPDAKSSSAERWLKRLPGVVGEFSDVDLIIYNAGVDSHIDDPLGGNLTTEQMARRERIVFEVIREIGVPICTSLAGGYQVMRDGTIDPVLRLHDTTFVSAWEMIESPEKGYIRETWTSW</sequence>
<gene>
    <name evidence="3" type="ORF">JN12_02916</name>
</gene>
<dbReference type="OrthoDB" id="9808367at2"/>
<dbReference type="AlphaFoldDB" id="A0A562VJ79"/>
<accession>A0A562VJ79</accession>
<comment type="caution">
    <text evidence="3">The sequence shown here is derived from an EMBL/GenBank/DDBJ whole genome shotgun (WGS) entry which is preliminary data.</text>
</comment>
<dbReference type="SUPFAM" id="SSF52768">
    <property type="entry name" value="Arginase/deacetylase"/>
    <property type="match status" value="1"/>
</dbReference>
<feature type="domain" description="Histone deacetylase" evidence="2">
    <location>
        <begin position="41"/>
        <end position="162"/>
    </location>
</feature>
<evidence type="ECO:0000313" key="3">
    <source>
        <dbReference type="EMBL" id="TWJ17797.1"/>
    </source>
</evidence>
<comment type="similarity">
    <text evidence="1">Belongs to the histone deacetylase family.</text>
</comment>
<dbReference type="Pfam" id="PF00850">
    <property type="entry name" value="Hist_deacetyl"/>
    <property type="match status" value="2"/>
</dbReference>
<keyword evidence="4" id="KW-1185">Reference proteome</keyword>
<dbReference type="PRINTS" id="PR01270">
    <property type="entry name" value="HDASUPER"/>
</dbReference>
<dbReference type="InterPro" id="IPR023801">
    <property type="entry name" value="His_deacetylse_dom"/>
</dbReference>
<name>A0A562VJ79_9BACT</name>
<dbReference type="RefSeq" id="WP_145024029.1">
    <property type="nucleotide sequence ID" value="NZ_VLLN01000019.1"/>
</dbReference>
<evidence type="ECO:0000313" key="4">
    <source>
        <dbReference type="Proteomes" id="UP000319449"/>
    </source>
</evidence>
<organism evidence="3 4">
    <name type="scientific">Geobacter argillaceus</name>
    <dbReference type="NCBI Taxonomy" id="345631"/>
    <lineage>
        <taxon>Bacteria</taxon>
        <taxon>Pseudomonadati</taxon>
        <taxon>Thermodesulfobacteriota</taxon>
        <taxon>Desulfuromonadia</taxon>
        <taxon>Geobacterales</taxon>
        <taxon>Geobacteraceae</taxon>
        <taxon>Geobacter</taxon>
    </lineage>
</organism>
<feature type="domain" description="Histone deacetylase" evidence="2">
    <location>
        <begin position="195"/>
        <end position="255"/>
    </location>
</feature>
<reference evidence="3 4" key="1">
    <citation type="submission" date="2019-07" db="EMBL/GenBank/DDBJ databases">
        <title>Genomic Encyclopedia of Archaeal and Bacterial Type Strains, Phase II (KMG-II): from individual species to whole genera.</title>
        <authorList>
            <person name="Goeker M."/>
        </authorList>
    </citation>
    <scope>NUCLEOTIDE SEQUENCE [LARGE SCALE GENOMIC DNA]</scope>
    <source>
        <strain evidence="3 4">ATCC BAA-1139</strain>
    </source>
</reference>
<dbReference type="Gene3D" id="3.40.800.20">
    <property type="entry name" value="Histone deacetylase domain"/>
    <property type="match status" value="2"/>
</dbReference>
<evidence type="ECO:0000259" key="2">
    <source>
        <dbReference type="Pfam" id="PF00850"/>
    </source>
</evidence>
<protein>
    <submittedName>
        <fullName evidence="3">Acetoin utilization deacetylase AcuC-like enzyme</fullName>
    </submittedName>
</protein>
<dbReference type="InterPro" id="IPR000286">
    <property type="entry name" value="HDACs"/>
</dbReference>
<dbReference type="InterPro" id="IPR037138">
    <property type="entry name" value="His_deacetylse_dom_sf"/>
</dbReference>
<dbReference type="Proteomes" id="UP000319449">
    <property type="component" value="Unassembled WGS sequence"/>
</dbReference>
<dbReference type="GO" id="GO:0004407">
    <property type="term" value="F:histone deacetylase activity"/>
    <property type="evidence" value="ECO:0007669"/>
    <property type="project" value="TreeGrafter"/>
</dbReference>